<dbReference type="HAMAP" id="MF_00787">
    <property type="entry name" value="CbiD"/>
    <property type="match status" value="1"/>
</dbReference>
<gene>
    <name evidence="5" type="ORF">LCGC14_2595720</name>
</gene>
<dbReference type="Pfam" id="PF01888">
    <property type="entry name" value="CbiD"/>
    <property type="match status" value="1"/>
</dbReference>
<evidence type="ECO:0008006" key="6">
    <source>
        <dbReference type="Google" id="ProtNLM"/>
    </source>
</evidence>
<keyword evidence="2" id="KW-0489">Methyltransferase</keyword>
<evidence type="ECO:0000313" key="5">
    <source>
        <dbReference type="EMBL" id="KKL06468.1"/>
    </source>
</evidence>
<dbReference type="EMBL" id="LAZR01043687">
    <property type="protein sequence ID" value="KKL06468.1"/>
    <property type="molecule type" value="Genomic_DNA"/>
</dbReference>
<comment type="caution">
    <text evidence="5">The sequence shown here is derived from an EMBL/GenBank/DDBJ whole genome shotgun (WGS) entry which is preliminary data.</text>
</comment>
<dbReference type="GO" id="GO:0032259">
    <property type="term" value="P:methylation"/>
    <property type="evidence" value="ECO:0007669"/>
    <property type="project" value="UniProtKB-KW"/>
</dbReference>
<organism evidence="5">
    <name type="scientific">marine sediment metagenome</name>
    <dbReference type="NCBI Taxonomy" id="412755"/>
    <lineage>
        <taxon>unclassified sequences</taxon>
        <taxon>metagenomes</taxon>
        <taxon>ecological metagenomes</taxon>
    </lineage>
</organism>
<reference evidence="5" key="1">
    <citation type="journal article" date="2015" name="Nature">
        <title>Complex archaea that bridge the gap between prokaryotes and eukaryotes.</title>
        <authorList>
            <person name="Spang A."/>
            <person name="Saw J.H."/>
            <person name="Jorgensen S.L."/>
            <person name="Zaremba-Niedzwiedzka K."/>
            <person name="Martijn J."/>
            <person name="Lind A.E."/>
            <person name="van Eijk R."/>
            <person name="Schleper C."/>
            <person name="Guy L."/>
            <person name="Ettema T.J."/>
        </authorList>
    </citation>
    <scope>NUCLEOTIDE SEQUENCE</scope>
</reference>
<keyword evidence="1" id="KW-0169">Cobalamin biosynthesis</keyword>
<dbReference type="GO" id="GO:0009236">
    <property type="term" value="P:cobalamin biosynthetic process"/>
    <property type="evidence" value="ECO:0007669"/>
    <property type="project" value="UniProtKB-KW"/>
</dbReference>
<protein>
    <recommendedName>
        <fullName evidence="6">Cobalamin biosynthesis protein CbiD</fullName>
    </recommendedName>
</protein>
<evidence type="ECO:0000256" key="4">
    <source>
        <dbReference type="ARBA" id="ARBA00022691"/>
    </source>
</evidence>
<evidence type="ECO:0000256" key="2">
    <source>
        <dbReference type="ARBA" id="ARBA00022603"/>
    </source>
</evidence>
<feature type="non-terminal residue" evidence="5">
    <location>
        <position position="1"/>
    </location>
</feature>
<keyword evidence="3" id="KW-0808">Transferase</keyword>
<accession>A0A0F9D2Z0</accession>
<keyword evidence="4" id="KW-0949">S-adenosyl-L-methionine</keyword>
<dbReference type="NCBIfam" id="TIGR00312">
    <property type="entry name" value="cbiD"/>
    <property type="match status" value="1"/>
</dbReference>
<name>A0A0F9D2Z0_9ZZZZ</name>
<proteinExistence type="inferred from homology"/>
<dbReference type="InterPro" id="IPR002748">
    <property type="entry name" value="CbiD"/>
</dbReference>
<dbReference type="GO" id="GO:0008168">
    <property type="term" value="F:methyltransferase activity"/>
    <property type="evidence" value="ECO:0007669"/>
    <property type="project" value="UniProtKB-KW"/>
</dbReference>
<sequence>GKAITLAVFETENQTTHKTYCVQKPDNDDPDITKGIKIYAKASKADGLEIEGGKGIGKVTKPGLAVKIGQSAINPAPLRLIKSEVKRVLPKQSGAKITISAPDGTKLAKKTFNERLGIVGGISILGTTGIVTPMSVDAFKISLASQIDIAVARGIEHLALTPGNIGYQAARKKGFKKDAIIICSNFFDFMLKKCKEKRIKEVTLVGHLGKLLKLSDGNFNTHSKVSPLNLNSLSIYLGDKQTKKLNSAEEAISLLLAHDKQSLDKIAASISKITSDYLNNNVRVNTCLTNLKSEIVGESK</sequence>
<dbReference type="SUPFAM" id="SSF111342">
    <property type="entry name" value="CbiD-like"/>
    <property type="match status" value="1"/>
</dbReference>
<dbReference type="Gene3D" id="3.30.2110.10">
    <property type="entry name" value="CbiD-like"/>
    <property type="match status" value="1"/>
</dbReference>
<dbReference type="AlphaFoldDB" id="A0A0F9D2Z0"/>
<dbReference type="PANTHER" id="PTHR35863">
    <property type="entry name" value="COBALT-PRECORRIN-5B C(1)-METHYLTRANSFERASE"/>
    <property type="match status" value="1"/>
</dbReference>
<evidence type="ECO:0000256" key="3">
    <source>
        <dbReference type="ARBA" id="ARBA00022679"/>
    </source>
</evidence>
<dbReference type="InterPro" id="IPR036074">
    <property type="entry name" value="CbiD_sf"/>
</dbReference>
<evidence type="ECO:0000256" key="1">
    <source>
        <dbReference type="ARBA" id="ARBA00022573"/>
    </source>
</evidence>
<dbReference type="PANTHER" id="PTHR35863:SF1">
    <property type="entry name" value="COBALT-PRECORRIN-5B C(1)-METHYLTRANSFERASE"/>
    <property type="match status" value="1"/>
</dbReference>